<dbReference type="HAMAP" id="MF_00165">
    <property type="entry name" value="Thymidylate_kinase"/>
    <property type="match status" value="1"/>
</dbReference>
<evidence type="ECO:0000256" key="7">
    <source>
        <dbReference type="ARBA" id="ARBA00022777"/>
    </source>
</evidence>
<evidence type="ECO:0000256" key="5">
    <source>
        <dbReference type="ARBA" id="ARBA00022727"/>
    </source>
</evidence>
<dbReference type="InterPro" id="IPR027417">
    <property type="entry name" value="P-loop_NTPase"/>
</dbReference>
<protein>
    <recommendedName>
        <fullName evidence="3 12">Thymidylate kinase</fullName>
        <ecNumber evidence="2 12">2.7.4.9</ecNumber>
    </recommendedName>
    <alternativeName>
        <fullName evidence="9 12">dTMP kinase</fullName>
    </alternativeName>
</protein>
<keyword evidence="16" id="KW-1185">Reference proteome</keyword>
<evidence type="ECO:0000256" key="10">
    <source>
        <dbReference type="ARBA" id="ARBA00048743"/>
    </source>
</evidence>
<evidence type="ECO:0000313" key="15">
    <source>
        <dbReference type="EMBL" id="SBT21781.1"/>
    </source>
</evidence>
<keyword evidence="6 12" id="KW-0547">Nucleotide-binding</keyword>
<dbReference type="EMBL" id="FLRA01000023">
    <property type="protein sequence ID" value="SBT18826.1"/>
    <property type="molecule type" value="Genomic_DNA"/>
</dbReference>
<reference evidence="15 16" key="2">
    <citation type="submission" date="2016-06" db="EMBL/GenBank/DDBJ databases">
        <authorList>
            <person name="Rodrigo-Torres L."/>
            <person name="Arahal D.R."/>
        </authorList>
    </citation>
    <scope>NUCLEOTIDE SEQUENCE [LARGE SCALE GENOMIC DNA]</scope>
    <source>
        <strain evidence="15 16">CECT 5116</strain>
    </source>
</reference>
<evidence type="ECO:0000256" key="12">
    <source>
        <dbReference type="HAMAP-Rule" id="MF_00165"/>
    </source>
</evidence>
<evidence type="ECO:0000256" key="1">
    <source>
        <dbReference type="ARBA" id="ARBA00009776"/>
    </source>
</evidence>
<dbReference type="EMBL" id="FLRB01000013">
    <property type="protein sequence ID" value="SBT21781.1"/>
    <property type="molecule type" value="Genomic_DNA"/>
</dbReference>
<dbReference type="RefSeq" id="WP_067037928.1">
    <property type="nucleotide sequence ID" value="NZ_FLRA01000023.1"/>
</dbReference>
<feature type="domain" description="Thymidylate kinase-like" evidence="13">
    <location>
        <begin position="8"/>
        <end position="197"/>
    </location>
</feature>
<dbReference type="CDD" id="cd01672">
    <property type="entry name" value="TMPK"/>
    <property type="match status" value="1"/>
</dbReference>
<dbReference type="Proteomes" id="UP000092840">
    <property type="component" value="Unassembled WGS sequence"/>
</dbReference>
<dbReference type="Proteomes" id="UP000092871">
    <property type="component" value="Unassembled WGS sequence"/>
</dbReference>
<dbReference type="GO" id="GO:0004798">
    <property type="term" value="F:dTMP kinase activity"/>
    <property type="evidence" value="ECO:0007669"/>
    <property type="project" value="UniProtKB-UniRule"/>
</dbReference>
<dbReference type="PROSITE" id="PS01331">
    <property type="entry name" value="THYMIDYLATE_KINASE"/>
    <property type="match status" value="1"/>
</dbReference>
<dbReference type="InterPro" id="IPR039430">
    <property type="entry name" value="Thymidylate_kin-like_dom"/>
</dbReference>
<evidence type="ECO:0000256" key="6">
    <source>
        <dbReference type="ARBA" id="ARBA00022741"/>
    </source>
</evidence>
<proteinExistence type="inferred from homology"/>
<keyword evidence="4 12" id="KW-0808">Transferase</keyword>
<evidence type="ECO:0000313" key="16">
    <source>
        <dbReference type="Proteomes" id="UP000092840"/>
    </source>
</evidence>
<dbReference type="GO" id="GO:0005524">
    <property type="term" value="F:ATP binding"/>
    <property type="evidence" value="ECO:0007669"/>
    <property type="project" value="UniProtKB-UniRule"/>
</dbReference>
<evidence type="ECO:0000256" key="8">
    <source>
        <dbReference type="ARBA" id="ARBA00022840"/>
    </source>
</evidence>
<dbReference type="InterPro" id="IPR018094">
    <property type="entry name" value="Thymidylate_kinase"/>
</dbReference>
<gene>
    <name evidence="12 14" type="primary">tmk</name>
    <name evidence="14" type="ORF">MGA5115_02987</name>
    <name evidence="15" type="ORF">MGA5116_02391</name>
</gene>
<dbReference type="OrthoDB" id="9774907at2"/>
<dbReference type="GO" id="GO:0006227">
    <property type="term" value="P:dUDP biosynthetic process"/>
    <property type="evidence" value="ECO:0007669"/>
    <property type="project" value="TreeGrafter"/>
</dbReference>
<dbReference type="PANTHER" id="PTHR10344">
    <property type="entry name" value="THYMIDYLATE KINASE"/>
    <property type="match status" value="1"/>
</dbReference>
<keyword evidence="8 12" id="KW-0067">ATP-binding</keyword>
<evidence type="ECO:0000313" key="17">
    <source>
        <dbReference type="Proteomes" id="UP000092871"/>
    </source>
</evidence>
<comment type="similarity">
    <text evidence="1 12">Belongs to the thymidylate kinase family.</text>
</comment>
<dbReference type="SUPFAM" id="SSF52540">
    <property type="entry name" value="P-loop containing nucleoside triphosphate hydrolases"/>
    <property type="match status" value="1"/>
</dbReference>
<sequence length="210" mass="23081">MNAQFISLEGGEGAGKSSAIQCIEAWLTEHEIPYILTREPGGTPMAEEIRELVLSARDEQVAPNTELLLVFASRVQHLNEKIQPALAQGKWVISDRFVDSSYVYQGVARGINESVIDNLVDTFLKNQLPNKTLLLDVPVELGLQRVQSRGESNRLDGESLAFHQKVRDGFLHRASQDPERFVVVDASQAIASVEAQIVAQLNALLAGHNA</sequence>
<accession>A0A1C3JUU1</accession>
<dbReference type="Pfam" id="PF02223">
    <property type="entry name" value="Thymidylate_kin"/>
    <property type="match status" value="1"/>
</dbReference>
<dbReference type="GO" id="GO:0005829">
    <property type="term" value="C:cytosol"/>
    <property type="evidence" value="ECO:0007669"/>
    <property type="project" value="TreeGrafter"/>
</dbReference>
<evidence type="ECO:0000256" key="4">
    <source>
        <dbReference type="ARBA" id="ARBA00022679"/>
    </source>
</evidence>
<keyword evidence="5 12" id="KW-0545">Nucleotide biosynthesis</keyword>
<evidence type="ECO:0000259" key="13">
    <source>
        <dbReference type="Pfam" id="PF02223"/>
    </source>
</evidence>
<dbReference type="FunFam" id="3.40.50.300:FF:000225">
    <property type="entry name" value="Thymidylate kinase"/>
    <property type="match status" value="1"/>
</dbReference>
<comment type="catalytic activity">
    <reaction evidence="10 12">
        <text>dTMP + ATP = dTDP + ADP</text>
        <dbReference type="Rhea" id="RHEA:13517"/>
        <dbReference type="ChEBI" id="CHEBI:30616"/>
        <dbReference type="ChEBI" id="CHEBI:58369"/>
        <dbReference type="ChEBI" id="CHEBI:63528"/>
        <dbReference type="ChEBI" id="CHEBI:456216"/>
        <dbReference type="EC" id="2.7.4.9"/>
    </reaction>
</comment>
<dbReference type="GO" id="GO:0006233">
    <property type="term" value="P:dTDP biosynthetic process"/>
    <property type="evidence" value="ECO:0007669"/>
    <property type="project" value="InterPro"/>
</dbReference>
<dbReference type="AlphaFoldDB" id="A0A1C3JUU1"/>
<dbReference type="Gene3D" id="3.40.50.300">
    <property type="entry name" value="P-loop containing nucleotide triphosphate hydrolases"/>
    <property type="match status" value="1"/>
</dbReference>
<evidence type="ECO:0000256" key="3">
    <source>
        <dbReference type="ARBA" id="ARBA00017144"/>
    </source>
</evidence>
<evidence type="ECO:0000256" key="2">
    <source>
        <dbReference type="ARBA" id="ARBA00012980"/>
    </source>
</evidence>
<evidence type="ECO:0000256" key="11">
    <source>
        <dbReference type="ARBA" id="ARBA00057735"/>
    </source>
</evidence>
<name>A0A1C3JUU1_9GAMM</name>
<dbReference type="EC" id="2.7.4.9" evidence="2 12"/>
<evidence type="ECO:0000256" key="9">
    <source>
        <dbReference type="ARBA" id="ARBA00029962"/>
    </source>
</evidence>
<dbReference type="NCBIfam" id="TIGR00041">
    <property type="entry name" value="DTMP_kinase"/>
    <property type="match status" value="1"/>
</dbReference>
<reference evidence="14 17" key="1">
    <citation type="submission" date="2016-06" db="EMBL/GenBank/DDBJ databases">
        <authorList>
            <person name="Kjaerup R.B."/>
            <person name="Dalgaard T.S."/>
            <person name="Juul-Madsen H.R."/>
        </authorList>
    </citation>
    <scope>NUCLEOTIDE SEQUENCE [LARGE SCALE GENOMIC DNA]</scope>
    <source>
        <strain evidence="14 17">CECT 5115</strain>
    </source>
</reference>
<organism evidence="14 17">
    <name type="scientific">Marinomonas gallaica</name>
    <dbReference type="NCBI Taxonomy" id="1806667"/>
    <lineage>
        <taxon>Bacteria</taxon>
        <taxon>Pseudomonadati</taxon>
        <taxon>Pseudomonadota</taxon>
        <taxon>Gammaproteobacteria</taxon>
        <taxon>Oceanospirillales</taxon>
        <taxon>Oceanospirillaceae</taxon>
        <taxon>Marinomonas</taxon>
    </lineage>
</organism>
<keyword evidence="7 12" id="KW-0418">Kinase</keyword>
<evidence type="ECO:0000313" key="14">
    <source>
        <dbReference type="EMBL" id="SBT18826.1"/>
    </source>
</evidence>
<dbReference type="InterPro" id="IPR018095">
    <property type="entry name" value="Thymidylate_kin_CS"/>
</dbReference>
<comment type="function">
    <text evidence="11 12">Phosphorylation of dTMP to form dTDP in both de novo and salvage pathways of dTTP synthesis.</text>
</comment>
<dbReference type="PANTHER" id="PTHR10344:SF4">
    <property type="entry name" value="UMP-CMP KINASE 2, MITOCHONDRIAL"/>
    <property type="match status" value="1"/>
</dbReference>
<feature type="binding site" evidence="12">
    <location>
        <begin position="10"/>
        <end position="17"/>
    </location>
    <ligand>
        <name>ATP</name>
        <dbReference type="ChEBI" id="CHEBI:30616"/>
    </ligand>
</feature>
<dbReference type="GO" id="GO:0006235">
    <property type="term" value="P:dTTP biosynthetic process"/>
    <property type="evidence" value="ECO:0007669"/>
    <property type="project" value="UniProtKB-UniRule"/>
</dbReference>